<dbReference type="Proteomes" id="UP001627154">
    <property type="component" value="Unassembled WGS sequence"/>
</dbReference>
<dbReference type="AlphaFoldDB" id="A0ABD2WVQ6"/>
<evidence type="ECO:0000313" key="2">
    <source>
        <dbReference type="EMBL" id="KAL3396965.1"/>
    </source>
</evidence>
<proteinExistence type="predicted"/>
<evidence type="ECO:0000256" key="1">
    <source>
        <dbReference type="SAM" id="Phobius"/>
    </source>
</evidence>
<name>A0ABD2WVQ6_9HYME</name>
<feature type="transmembrane region" description="Helical" evidence="1">
    <location>
        <begin position="634"/>
        <end position="654"/>
    </location>
</feature>
<accession>A0ABD2WVQ6</accession>
<keyword evidence="1" id="KW-0472">Membrane</keyword>
<keyword evidence="1" id="KW-0812">Transmembrane</keyword>
<sequence>MESSEDTIRVKKEPDDTCSYAGVDSVFHPVDTCKGKIFKTSGFDKSSIFHCNIWAMSSKSITLKFLISESARWHSELKLKLYNKRDEKNLITKLLLCQNVSTTIVEMNFLSADFIDSSDTINIILVEEEIRTEYVKTYIDKYSQMFPNNNRPKTLIILFGVKSKSASNIKSISKYGWSKQFLDISFMEEDDACIVKMYNPFSKELMKKAINDKQDAIFPDKLINGYKYKLIIGINAGDKLSDPIRNESGHAIDIRKPLFSETELVLESINFSSSFAETNVTDYSTGLTFLLEQLRNNEINLISVPYGYKKFFENITHVFIDSECMNISALMPEQFKGRLQFPKRILQTLLTVPATLGFIIWILRLTKIVSDKVTILKILGTLLGITVDLKPSKNSELTVLMSIFFISTIYPTDFYSNLIEEKVIQNIEMFDTYKSIVESELEIFISSMYSNLLEDSDDADAIDLKKKRNFQDDASTTHKLDITIKNMEFIDESSSNKSKAEPIARFIQHKEDEDFYHQEYVFIINLRIQGLGKCILRYKYSGTYIFKWKKEWIAFISTSGKQRENKNKNKICVHRSFEIVKRITALIWHIYQALLHGRGSRHSKVHLPDGQLCVTYGRNSLDDTSFRSCLRNNIINYIFLINWTSTIYSVVALWS</sequence>
<protein>
    <submittedName>
        <fullName evidence="2">Uncharacterized protein</fullName>
    </submittedName>
</protein>
<comment type="caution">
    <text evidence="2">The sequence shown here is derived from an EMBL/GenBank/DDBJ whole genome shotgun (WGS) entry which is preliminary data.</text>
</comment>
<keyword evidence="1" id="KW-1133">Transmembrane helix</keyword>
<evidence type="ECO:0000313" key="3">
    <source>
        <dbReference type="Proteomes" id="UP001627154"/>
    </source>
</evidence>
<gene>
    <name evidence="2" type="ORF">TKK_009011</name>
</gene>
<reference evidence="2 3" key="1">
    <citation type="journal article" date="2024" name="bioRxiv">
        <title>A reference genome for Trichogramma kaykai: A tiny desert-dwelling parasitoid wasp with competing sex-ratio distorters.</title>
        <authorList>
            <person name="Culotta J."/>
            <person name="Lindsey A.R."/>
        </authorList>
    </citation>
    <scope>NUCLEOTIDE SEQUENCE [LARGE SCALE GENOMIC DNA]</scope>
    <source>
        <strain evidence="2 3">KSX58</strain>
    </source>
</reference>
<keyword evidence="3" id="KW-1185">Reference proteome</keyword>
<organism evidence="2 3">
    <name type="scientific">Trichogramma kaykai</name>
    <dbReference type="NCBI Taxonomy" id="54128"/>
    <lineage>
        <taxon>Eukaryota</taxon>
        <taxon>Metazoa</taxon>
        <taxon>Ecdysozoa</taxon>
        <taxon>Arthropoda</taxon>
        <taxon>Hexapoda</taxon>
        <taxon>Insecta</taxon>
        <taxon>Pterygota</taxon>
        <taxon>Neoptera</taxon>
        <taxon>Endopterygota</taxon>
        <taxon>Hymenoptera</taxon>
        <taxon>Apocrita</taxon>
        <taxon>Proctotrupomorpha</taxon>
        <taxon>Chalcidoidea</taxon>
        <taxon>Trichogrammatidae</taxon>
        <taxon>Trichogramma</taxon>
    </lineage>
</organism>
<dbReference type="EMBL" id="JBJJXI010000067">
    <property type="protein sequence ID" value="KAL3396965.1"/>
    <property type="molecule type" value="Genomic_DNA"/>
</dbReference>
<feature type="transmembrane region" description="Helical" evidence="1">
    <location>
        <begin position="345"/>
        <end position="363"/>
    </location>
</feature>